<evidence type="ECO:0000313" key="1">
    <source>
        <dbReference type="EMBL" id="WOB09556.1"/>
    </source>
</evidence>
<protein>
    <submittedName>
        <fullName evidence="1">Agglutinin biogenesis protein MshI</fullName>
    </submittedName>
</protein>
<dbReference type="EMBL" id="CP136336">
    <property type="protein sequence ID" value="WOB09556.1"/>
    <property type="molecule type" value="Genomic_DNA"/>
</dbReference>
<reference evidence="1 2" key="1">
    <citation type="submission" date="2023-10" db="EMBL/GenBank/DDBJ databases">
        <title>Bacteria for the degradation of biodegradable plastic PBAT(Polybutylene adipate terephthalate).</title>
        <authorList>
            <person name="Weon H.-Y."/>
            <person name="Yeon J."/>
        </authorList>
    </citation>
    <scope>NUCLEOTIDE SEQUENCE [LARGE SCALE GENOMIC DNA]</scope>
    <source>
        <strain evidence="1 2">SBD 7-3</strain>
    </source>
</reference>
<evidence type="ECO:0000313" key="2">
    <source>
        <dbReference type="Proteomes" id="UP001303946"/>
    </source>
</evidence>
<gene>
    <name evidence="1" type="ORF">RXV79_05710</name>
</gene>
<organism evidence="1 2">
    <name type="scientific">Piscinibacter gummiphilus</name>
    <dbReference type="NCBI Taxonomy" id="946333"/>
    <lineage>
        <taxon>Bacteria</taxon>
        <taxon>Pseudomonadati</taxon>
        <taxon>Pseudomonadota</taxon>
        <taxon>Betaproteobacteria</taxon>
        <taxon>Burkholderiales</taxon>
        <taxon>Sphaerotilaceae</taxon>
        <taxon>Piscinibacter</taxon>
    </lineage>
</organism>
<dbReference type="Gene3D" id="3.30.420.380">
    <property type="match status" value="1"/>
</dbReference>
<keyword evidence="2" id="KW-1185">Reference proteome</keyword>
<dbReference type="SUPFAM" id="SSF53067">
    <property type="entry name" value="Actin-like ATPase domain"/>
    <property type="match status" value="1"/>
</dbReference>
<accession>A0ABZ0CX66</accession>
<dbReference type="PANTHER" id="PTHR32432:SF3">
    <property type="entry name" value="ETHANOLAMINE UTILIZATION PROTEIN EUTJ"/>
    <property type="match status" value="1"/>
</dbReference>
<proteinExistence type="predicted"/>
<name>A0ABZ0CX66_9BURK</name>
<dbReference type="Proteomes" id="UP001303946">
    <property type="component" value="Chromosome"/>
</dbReference>
<dbReference type="PANTHER" id="PTHR32432">
    <property type="entry name" value="CELL DIVISION PROTEIN FTSA-RELATED"/>
    <property type="match status" value="1"/>
</dbReference>
<sequence length="309" mass="34153">MFNRREQPGWMAVVPRKQSVDFAHVVRGGERPTLTLLDSAPRGGSEAQALQQARRTHNLQRYRCTTWIDPSAYQMVQVTQPKVEATELRAALRWSIKDSLDFPVEQAMVDVLPIPTDGMPAGRDPLALVVAAKRDKLQERVQAFQAANLKLSVIDVVEAAQRNIAALFETPGRGIAMLGLHDNGALLTFSRAGELYGLRHIDMNLAALADTEQRATVFERVGLELQRSLDGFDRQFSQVPLSRLLIAGHPAAESFSNFLKDNLYLPVEVADLSSVLDLGRHANALQDVTQQHAWYVPIGMALREEGAAA</sequence>
<dbReference type="InterPro" id="IPR050696">
    <property type="entry name" value="FtsA/MreB"/>
</dbReference>
<dbReference type="InterPro" id="IPR043129">
    <property type="entry name" value="ATPase_NBD"/>
</dbReference>
<dbReference type="RefSeq" id="WP_316702504.1">
    <property type="nucleotide sequence ID" value="NZ_CP136336.1"/>
</dbReference>